<keyword evidence="4 15" id="KW-0227">DNA damage</keyword>
<keyword evidence="8 15" id="KW-0067">ATP-binding</keyword>
<evidence type="ECO:0000256" key="13">
    <source>
        <dbReference type="ARBA" id="ARBA00034617"/>
    </source>
</evidence>
<dbReference type="NCBIfam" id="TIGR00609">
    <property type="entry name" value="recB"/>
    <property type="match status" value="1"/>
</dbReference>
<comment type="domain">
    <text evidence="15">The N-terminal DNA-binding domain is a ssDNA-dependent ATPase and has ATP-dependent 3'-5' helicase function. This domain interacts with RecC.</text>
</comment>
<feature type="binding site" evidence="15">
    <location>
        <position position="1148"/>
    </location>
    <ligand>
        <name>Mg(2+)</name>
        <dbReference type="ChEBI" id="CHEBI:18420"/>
    </ligand>
</feature>
<dbReference type="PANTHER" id="PTHR11070">
    <property type="entry name" value="UVRD / RECB / PCRA DNA HELICASE FAMILY MEMBER"/>
    <property type="match status" value="1"/>
</dbReference>
<dbReference type="Gene3D" id="1.10.3170.10">
    <property type="entry name" value="Recbcd, chain B, domain 2"/>
    <property type="match status" value="1"/>
</dbReference>
<keyword evidence="9 15" id="KW-0460">Magnesium</keyword>
<comment type="similarity">
    <text evidence="15">Belongs to the helicase family. UvrD subfamily.</text>
</comment>
<dbReference type="Pfam" id="PF00580">
    <property type="entry name" value="UvrD-helicase"/>
    <property type="match status" value="1"/>
</dbReference>
<dbReference type="InterPro" id="IPR011604">
    <property type="entry name" value="PDDEXK-like_dom_sf"/>
</dbReference>
<evidence type="ECO:0000256" key="16">
    <source>
        <dbReference type="PROSITE-ProRule" id="PRU00560"/>
    </source>
</evidence>
<comment type="miscellaneous">
    <text evidence="15">In the RecBCD complex, RecB has a slow 3'-5' helicase, an exonuclease activity and loads RecA onto ssDNA, RecD has a fast 5'-3' helicase activity, while RecC stimulates the ATPase and processivity of the RecB helicase and contributes to recognition of the Chi site.</text>
</comment>
<evidence type="ECO:0000256" key="8">
    <source>
        <dbReference type="ARBA" id="ARBA00022840"/>
    </source>
</evidence>
<dbReference type="EC" id="5.6.2.4" evidence="15"/>
<evidence type="ECO:0000256" key="3">
    <source>
        <dbReference type="ARBA" id="ARBA00022741"/>
    </source>
</evidence>
<dbReference type="Proteomes" id="UP001253545">
    <property type="component" value="Unassembled WGS sequence"/>
</dbReference>
<dbReference type="CDD" id="cd22352">
    <property type="entry name" value="RecB_C-like"/>
    <property type="match status" value="1"/>
</dbReference>
<dbReference type="PROSITE" id="PS51217">
    <property type="entry name" value="UVRD_HELICASE_CTER"/>
    <property type="match status" value="1"/>
</dbReference>
<feature type="domain" description="UvrD-like helicase C-terminal" evidence="18">
    <location>
        <begin position="516"/>
        <end position="783"/>
    </location>
</feature>
<dbReference type="InterPro" id="IPR000212">
    <property type="entry name" value="DNA_helicase_UvrD/REP"/>
</dbReference>
<evidence type="ECO:0000256" key="12">
    <source>
        <dbReference type="ARBA" id="ARBA00023235"/>
    </source>
</evidence>
<dbReference type="SUPFAM" id="SSF52980">
    <property type="entry name" value="Restriction endonuclease-like"/>
    <property type="match status" value="1"/>
</dbReference>
<keyword evidence="1 15" id="KW-0540">Nuclease</keyword>
<evidence type="ECO:0000256" key="6">
    <source>
        <dbReference type="ARBA" id="ARBA00022806"/>
    </source>
</evidence>
<feature type="region of interest" description="DNA-binding and helicase activity, interacts with RecC" evidence="15">
    <location>
        <begin position="1"/>
        <end position="907"/>
    </location>
</feature>
<reference evidence="19 20" key="1">
    <citation type="submission" date="2023-09" db="EMBL/GenBank/DDBJ databases">
        <authorList>
            <person name="Rey-Velasco X."/>
        </authorList>
    </citation>
    <scope>NUCLEOTIDE SEQUENCE [LARGE SCALE GENOMIC DNA]</scope>
    <source>
        <strain evidence="19 20">P117</strain>
    </source>
</reference>
<dbReference type="RefSeq" id="WP_311367555.1">
    <property type="nucleotide sequence ID" value="NZ_JAVRHX010000001.1"/>
</dbReference>
<evidence type="ECO:0000313" key="19">
    <source>
        <dbReference type="EMBL" id="MDT0594069.1"/>
    </source>
</evidence>
<dbReference type="EC" id="3.1.11.5" evidence="15"/>
<sequence>MKNQLDPINIPLQGKHLIEASAGTGKTYNITRIYVRLLIERALSVKHILVMTFTEAATEEIRERISKFIVELLQNWDTEPCDFSKAMMAKVGSSEAKRRLEIAHLEIDLAAIFTIHSFCQRIISRFGSSMSITQQSELQDDLQHLTRICTRECLHALRADKHAYSMMQNKGWHNPENFLLEFGGFIGKPYTLEAIDEEELIASQHRLFESVWQSLVESREALLALLEEYDELFLQGVKSKPSKIKVEINLTRNWLQQDTLIESPSIIQQWLLGSLKNEAILPRCFTGLFTPSRRKNMQQTGALSADLDDILFATFEKIKSNIHEAGLLYKKKKKLQESLAACELNEVLVETLHKINFKFATSKDEQKVLGFDDLISLVAKAMETADTELLTILRTDYPVALIDEFQDTDAQQYSIFSKIYNTKNADLSHLLLVMIGDPKQAVYSFRGGDIFTYLHAAHDADHRWSMSTNYRSSANLIDAYNRIFYGKDISNKRVASFELFNFNIEYRPVNSAGFTSDEMALIDTDGMHQPMLFVCANAPLVRTESPKQVFKEASKTQQHYDILNWSAQEVKRLLTQTKIKLSGKMESNTLPEHIAILVRNGNQAKMVKRVFDEHQIKTVYLSEKSPLFESQEALQIYWLLNALYTPTNDNIRRAFSTGLISENITVATINAMLINDDAEEWETIYKRVLDLWGIWKNKGIFAVLQTCIQSQNIQHQQLERSLTNYMHLAELLAQAEIKNKAPIKITQWLHRKISEPSAAQASQLRLESDQKLIKIVTQHKSKGLEYPIVFIPFANHVTSVKHPYAMSFHQSSDQEDDAFGVQNTHYQIGKTFESARYKEQEVQAEEMRLLYVALTRPIFRCYMGMTSAKSFNHSALMRALNIRVEHDIEEDKGIKLSQQIKQSLLGSEALFAVKMTNDVAKLVDTYTEETSIMPTNLSLSSPICSDWRLTSFSGLSRSLHNKLTSIVDEIEPFEIPLSEDKASTHYAFTFPKGPDAGNYLHDILENLNFSDPDYETVFGRLAINRVNKENIDFLLLKNWLDEVLGYSFYNETINNKSFSLSSLLEGEVLKESEFYYPINKLALTAFIDLVNQHRHSLSRHFQRQLPQLSVNQVMEQNDFFIEGAMLEGAMHGFIDLIFERDGKYFIADYKSNYIGSDKSDYTEHKLLLDITLHMYDLQYLIYALALHRYLRANIQNYNFSEHFGGVCYLYLRGMHSQGADANQPTGVFMHHIDKKTIFALDTLFKQTSTTIDSTNQTTIRGNSH</sequence>
<comment type="caution">
    <text evidence="19">The sequence shown here is derived from an EMBL/GenBank/DDBJ whole genome shotgun (WGS) entry which is preliminary data.</text>
</comment>
<dbReference type="Gene3D" id="1.10.486.10">
    <property type="entry name" value="PCRA, domain 4"/>
    <property type="match status" value="1"/>
</dbReference>
<keyword evidence="10 15" id="KW-0238">DNA-binding</keyword>
<dbReference type="Gene3D" id="3.40.50.300">
    <property type="entry name" value="P-loop containing nucleotide triphosphate hydrolases"/>
    <property type="match status" value="2"/>
</dbReference>
<accession>A0ABU2ZNY6</accession>
<comment type="subunit">
    <text evidence="15">Heterotrimer of RecB, RecC and RecD. All subunits contribute to DNA-binding. Interacts with RecA.</text>
</comment>
<name>A0ABU2ZNY6_9ALTE</name>
<evidence type="ECO:0000256" key="14">
    <source>
        <dbReference type="ARBA" id="ARBA00048988"/>
    </source>
</evidence>
<keyword evidence="20" id="KW-1185">Reference proteome</keyword>
<evidence type="ECO:0000259" key="17">
    <source>
        <dbReference type="PROSITE" id="PS51198"/>
    </source>
</evidence>
<comment type="catalytic activity">
    <reaction evidence="15">
        <text>Exonucleolytic cleavage (in the presence of ATP) in either 5'- to 3'- or 3'- to 5'-direction to yield 5'-phosphooligonucleotides.</text>
        <dbReference type="EC" id="3.1.11.5"/>
    </reaction>
</comment>
<dbReference type="HAMAP" id="MF_01485">
    <property type="entry name" value="RecB"/>
    <property type="match status" value="1"/>
</dbReference>
<evidence type="ECO:0000313" key="20">
    <source>
        <dbReference type="Proteomes" id="UP001253545"/>
    </source>
</evidence>
<dbReference type="Pfam" id="PF13361">
    <property type="entry name" value="UvrD_C"/>
    <property type="match status" value="2"/>
</dbReference>
<keyword evidence="12 15" id="KW-0413">Isomerase</keyword>
<evidence type="ECO:0000256" key="7">
    <source>
        <dbReference type="ARBA" id="ARBA00022839"/>
    </source>
</evidence>
<dbReference type="InterPro" id="IPR014017">
    <property type="entry name" value="DNA_helicase_UvrD-like_C"/>
</dbReference>
<feature type="binding site" evidence="16">
    <location>
        <begin position="20"/>
        <end position="27"/>
    </location>
    <ligand>
        <name>ATP</name>
        <dbReference type="ChEBI" id="CHEBI:30616"/>
    </ligand>
</feature>
<gene>
    <name evidence="15 19" type="primary">recB</name>
    <name evidence="19" type="ORF">RM552_04350</name>
</gene>
<dbReference type="SUPFAM" id="SSF52540">
    <property type="entry name" value="P-loop containing nucleoside triphosphate hydrolases"/>
    <property type="match status" value="1"/>
</dbReference>
<dbReference type="GO" id="GO:0008854">
    <property type="term" value="F:exodeoxyribonuclease V activity"/>
    <property type="evidence" value="ECO:0007669"/>
    <property type="project" value="UniProtKB-EC"/>
</dbReference>
<protein>
    <recommendedName>
        <fullName evidence="15">RecBCD enzyme subunit RecB</fullName>
        <ecNumber evidence="15">3.1.11.5</ecNumber>
        <ecNumber evidence="15">5.6.2.4</ecNumber>
    </recommendedName>
    <alternativeName>
        <fullName evidence="15">DNA 3'-5' helicase subunit RecB</fullName>
    </alternativeName>
    <alternativeName>
        <fullName evidence="15">Exonuclease V subunit RecB</fullName>
        <shortName evidence="15">ExoV subunit RecB</shortName>
    </alternativeName>
    <alternativeName>
        <fullName evidence="15">Helicase/nuclease RecBCD subunit RecB</fullName>
    </alternativeName>
</protein>
<feature type="region of interest" description="Nuclease activity, interacts with RecD and RecA" evidence="15">
    <location>
        <begin position="946"/>
        <end position="1264"/>
    </location>
</feature>
<dbReference type="InterPro" id="IPR014016">
    <property type="entry name" value="UvrD-like_ATP-bd"/>
</dbReference>
<feature type="domain" description="UvrD-like helicase ATP-binding" evidence="17">
    <location>
        <begin position="1"/>
        <end position="473"/>
    </location>
</feature>
<dbReference type="Gene3D" id="3.90.320.10">
    <property type="match status" value="1"/>
</dbReference>
<keyword evidence="5 15" id="KW-0378">Hydrolase</keyword>
<keyword evidence="2 15" id="KW-0479">Metal-binding</keyword>
<feature type="binding site" evidence="15">
    <location>
        <position position="1001"/>
    </location>
    <ligand>
        <name>Mg(2+)</name>
        <dbReference type="ChEBI" id="CHEBI:18420"/>
    </ligand>
</feature>
<keyword evidence="7 15" id="KW-0269">Exonuclease</keyword>
<evidence type="ECO:0000256" key="10">
    <source>
        <dbReference type="ARBA" id="ARBA00023125"/>
    </source>
</evidence>
<organism evidence="19 20">
    <name type="scientific">Glaciecola petra</name>
    <dbReference type="NCBI Taxonomy" id="3075602"/>
    <lineage>
        <taxon>Bacteria</taxon>
        <taxon>Pseudomonadati</taxon>
        <taxon>Pseudomonadota</taxon>
        <taxon>Gammaproteobacteria</taxon>
        <taxon>Alteromonadales</taxon>
        <taxon>Alteromonadaceae</taxon>
        <taxon>Glaciecola</taxon>
    </lineage>
</organism>
<evidence type="ECO:0000256" key="11">
    <source>
        <dbReference type="ARBA" id="ARBA00023204"/>
    </source>
</evidence>
<comment type="catalytic activity">
    <reaction evidence="13 15">
        <text>Couples ATP hydrolysis with the unwinding of duplex DNA by translocating in the 3'-5' direction.</text>
        <dbReference type="EC" id="5.6.2.4"/>
    </reaction>
</comment>
<dbReference type="PROSITE" id="PS51198">
    <property type="entry name" value="UVRD_HELICASE_ATP_BIND"/>
    <property type="match status" value="1"/>
</dbReference>
<evidence type="ECO:0000256" key="15">
    <source>
        <dbReference type="HAMAP-Rule" id="MF_01485"/>
    </source>
</evidence>
<dbReference type="InterPro" id="IPR027417">
    <property type="entry name" value="P-loop_NTPase"/>
</dbReference>
<evidence type="ECO:0000256" key="1">
    <source>
        <dbReference type="ARBA" id="ARBA00022722"/>
    </source>
</evidence>
<evidence type="ECO:0000256" key="5">
    <source>
        <dbReference type="ARBA" id="ARBA00022801"/>
    </source>
</evidence>
<dbReference type="EMBL" id="JAVRHX010000001">
    <property type="protein sequence ID" value="MDT0594069.1"/>
    <property type="molecule type" value="Genomic_DNA"/>
</dbReference>
<evidence type="ECO:0000256" key="2">
    <source>
        <dbReference type="ARBA" id="ARBA00022723"/>
    </source>
</evidence>
<comment type="cofactor">
    <cofactor evidence="15">
        <name>Mg(2+)</name>
        <dbReference type="ChEBI" id="CHEBI:18420"/>
    </cofactor>
    <text evidence="15">Binds 1 Mg(2+) ion per subunit.</text>
</comment>
<evidence type="ECO:0000259" key="18">
    <source>
        <dbReference type="PROSITE" id="PS51217"/>
    </source>
</evidence>
<keyword evidence="6 15" id="KW-0347">Helicase</keyword>
<dbReference type="InterPro" id="IPR004586">
    <property type="entry name" value="RecB"/>
</dbReference>
<proteinExistence type="inferred from homology"/>
<keyword evidence="3 15" id="KW-0547">Nucleotide-binding</keyword>
<comment type="domain">
    <text evidence="15">The C-terminal domain has nuclease activity and interacts with RecD. It interacts with RecA, facilitating its loading onto ssDNA.</text>
</comment>
<evidence type="ECO:0000256" key="4">
    <source>
        <dbReference type="ARBA" id="ARBA00022763"/>
    </source>
</evidence>
<feature type="active site" description="For nuclease activity" evidence="15">
    <location>
        <position position="1148"/>
    </location>
</feature>
<dbReference type="PANTHER" id="PTHR11070:SF23">
    <property type="entry name" value="RECBCD ENZYME SUBUNIT RECB"/>
    <property type="match status" value="1"/>
</dbReference>
<comment type="function">
    <text evidence="15">A helicase/nuclease that prepares dsDNA breaks (DSB) for recombinational DNA repair. Binds to DSBs and unwinds DNA via a highly rapid and processive ATP-dependent bidirectional helicase activity. Unwinds dsDNA until it encounters a Chi (crossover hotspot instigator) sequence from the 3' direction. Cuts ssDNA a few nucleotides 3' to the Chi site. The properties and activities of the enzyme are changed at Chi. The Chi-altered holoenzyme produces a long 3'-ssDNA overhang and facilitates RecA-binding to the ssDNA for homologous DNA recombination and repair. Holoenzyme degrades any linearized DNA that is unable to undergo homologous recombination. In the holoenzyme this subunit contributes ATPase, 3'-5' helicase, exonuclease activity and loads RecA onto ssDNA.</text>
</comment>
<dbReference type="InterPro" id="IPR011335">
    <property type="entry name" value="Restrct_endonuc-II-like"/>
</dbReference>
<keyword evidence="11 15" id="KW-0234">DNA repair</keyword>
<evidence type="ECO:0000256" key="9">
    <source>
        <dbReference type="ARBA" id="ARBA00022842"/>
    </source>
</evidence>
<comment type="catalytic activity">
    <reaction evidence="14 15">
        <text>ATP + H2O = ADP + phosphate + H(+)</text>
        <dbReference type="Rhea" id="RHEA:13065"/>
        <dbReference type="ChEBI" id="CHEBI:15377"/>
        <dbReference type="ChEBI" id="CHEBI:15378"/>
        <dbReference type="ChEBI" id="CHEBI:30616"/>
        <dbReference type="ChEBI" id="CHEBI:43474"/>
        <dbReference type="ChEBI" id="CHEBI:456216"/>
        <dbReference type="EC" id="5.6.2.4"/>
    </reaction>
</comment>
<feature type="binding site" evidence="15">
    <location>
        <position position="1135"/>
    </location>
    <ligand>
        <name>Mg(2+)</name>
        <dbReference type="ChEBI" id="CHEBI:18420"/>
    </ligand>
</feature>